<reference evidence="4 5" key="1">
    <citation type="submission" date="2021-03" db="EMBL/GenBank/DDBJ databases">
        <title>Genomic Encyclopedia of Type Strains, Phase IV (KMG-IV): sequencing the most valuable type-strain genomes for metagenomic binning, comparative biology and taxonomic classification.</title>
        <authorList>
            <person name="Goeker M."/>
        </authorList>
    </citation>
    <scope>NUCLEOTIDE SEQUENCE [LARGE SCALE GENOMIC DNA]</scope>
    <source>
        <strain evidence="4 5">DSM 26048</strain>
    </source>
</reference>
<dbReference type="SUPFAM" id="SSF51735">
    <property type="entry name" value="NAD(P)-binding Rossmann-fold domains"/>
    <property type="match status" value="1"/>
</dbReference>
<dbReference type="CDD" id="cd05300">
    <property type="entry name" value="2-Hacid_dh_1"/>
    <property type="match status" value="1"/>
</dbReference>
<dbReference type="SUPFAM" id="SSF52283">
    <property type="entry name" value="Formate/glycerate dehydrogenase catalytic domain-like"/>
    <property type="match status" value="1"/>
</dbReference>
<proteinExistence type="predicted"/>
<gene>
    <name evidence="4" type="ORF">J2Z66_005647</name>
</gene>
<dbReference type="PANTHER" id="PTHR43333">
    <property type="entry name" value="2-HACID_DH_C DOMAIN-CONTAINING PROTEIN"/>
    <property type="match status" value="1"/>
</dbReference>
<sequence>MINVLVNMPVQPERLNQLQNMPGIRVEVVPYIEERHRLPKDMLRDQHVLFCSTPPDNIEDMTALKLVQISSVGYKQVMDIGLVEKGVRACSAQGVVDVPIAEWTITMMIQLARDMRGMFRNQDNQIWDRSARFQTEIRGSRAGIWGYGGIGRETARLLKTMGIHVRVLVREGIKEREHIYCLPGTGDPLGVLPDQVFTAGQEIEFLQDLDFMIVAVPLTKDTEGMIGEKELRALPETAFLLNPARGPIIQEQALLKALTENWIAGAALDTHYYYPMPASHPLWKLPNVIMTPHISGSSQSTHFLDRVWDVFVDNIARFVDGKPLLNELSQRQLQGY</sequence>
<dbReference type="Proteomes" id="UP001519287">
    <property type="component" value="Unassembled WGS sequence"/>
</dbReference>
<dbReference type="Gene3D" id="3.40.50.720">
    <property type="entry name" value="NAD(P)-binding Rossmann-like Domain"/>
    <property type="match status" value="2"/>
</dbReference>
<accession>A0ABS4J468</accession>
<dbReference type="RefSeq" id="WP_209975884.1">
    <property type="nucleotide sequence ID" value="NZ_JAGGLB010000022.1"/>
</dbReference>
<evidence type="ECO:0000256" key="2">
    <source>
        <dbReference type="ARBA" id="ARBA00023027"/>
    </source>
</evidence>
<protein>
    <submittedName>
        <fullName evidence="4">Phosphoglycerate dehydrogenase-like enzyme</fullName>
    </submittedName>
</protein>
<name>A0ABS4J468_9BACL</name>
<dbReference type="PANTHER" id="PTHR43333:SF1">
    <property type="entry name" value="D-ISOMER SPECIFIC 2-HYDROXYACID DEHYDROGENASE NAD-BINDING DOMAIN-CONTAINING PROTEIN"/>
    <property type="match status" value="1"/>
</dbReference>
<keyword evidence="5" id="KW-1185">Reference proteome</keyword>
<dbReference type="InterPro" id="IPR036291">
    <property type="entry name" value="NAD(P)-bd_dom_sf"/>
</dbReference>
<evidence type="ECO:0000256" key="1">
    <source>
        <dbReference type="ARBA" id="ARBA00023002"/>
    </source>
</evidence>
<evidence type="ECO:0000313" key="4">
    <source>
        <dbReference type="EMBL" id="MBP1994021.1"/>
    </source>
</evidence>
<evidence type="ECO:0000313" key="5">
    <source>
        <dbReference type="Proteomes" id="UP001519287"/>
    </source>
</evidence>
<organism evidence="4 5">
    <name type="scientific">Paenibacillus eucommiae</name>
    <dbReference type="NCBI Taxonomy" id="1355755"/>
    <lineage>
        <taxon>Bacteria</taxon>
        <taxon>Bacillati</taxon>
        <taxon>Bacillota</taxon>
        <taxon>Bacilli</taxon>
        <taxon>Bacillales</taxon>
        <taxon>Paenibacillaceae</taxon>
        <taxon>Paenibacillus</taxon>
    </lineage>
</organism>
<dbReference type="InterPro" id="IPR006140">
    <property type="entry name" value="D-isomer_DH_NAD-bd"/>
</dbReference>
<evidence type="ECO:0000259" key="3">
    <source>
        <dbReference type="Pfam" id="PF02826"/>
    </source>
</evidence>
<feature type="domain" description="D-isomer specific 2-hydroxyacid dehydrogenase NAD-binding" evidence="3">
    <location>
        <begin position="105"/>
        <end position="295"/>
    </location>
</feature>
<dbReference type="Pfam" id="PF02826">
    <property type="entry name" value="2-Hacid_dh_C"/>
    <property type="match status" value="1"/>
</dbReference>
<comment type="caution">
    <text evidence="4">The sequence shown here is derived from an EMBL/GenBank/DDBJ whole genome shotgun (WGS) entry which is preliminary data.</text>
</comment>
<keyword evidence="2" id="KW-0520">NAD</keyword>
<dbReference type="EMBL" id="JAGGLB010000022">
    <property type="protein sequence ID" value="MBP1994021.1"/>
    <property type="molecule type" value="Genomic_DNA"/>
</dbReference>
<keyword evidence="1" id="KW-0560">Oxidoreductase</keyword>